<proteinExistence type="predicted"/>
<sequence>MIPQFFHSWTAPLFVTGLVVGVVGWVWFLFASYRADAHMARWSRFLPMLAIRLALEHRETCLKPFILLHLGGLLCLPQVLRMVSAMSVVEQRVFGY</sequence>
<evidence type="ECO:0000313" key="2">
    <source>
        <dbReference type="EMBL" id="RBP43703.1"/>
    </source>
</evidence>
<comment type="caution">
    <text evidence="2">The sequence shown here is derived from an EMBL/GenBank/DDBJ whole genome shotgun (WGS) entry which is preliminary data.</text>
</comment>
<dbReference type="EMBL" id="QNRR01000005">
    <property type="protein sequence ID" value="RBP43703.1"/>
    <property type="molecule type" value="Genomic_DNA"/>
</dbReference>
<feature type="transmembrane region" description="Helical" evidence="1">
    <location>
        <begin position="12"/>
        <end position="33"/>
    </location>
</feature>
<organism evidence="2 3">
    <name type="scientific">Roseimicrobium gellanilyticum</name>
    <dbReference type="NCBI Taxonomy" id="748857"/>
    <lineage>
        <taxon>Bacteria</taxon>
        <taxon>Pseudomonadati</taxon>
        <taxon>Verrucomicrobiota</taxon>
        <taxon>Verrucomicrobiia</taxon>
        <taxon>Verrucomicrobiales</taxon>
        <taxon>Verrucomicrobiaceae</taxon>
        <taxon>Roseimicrobium</taxon>
    </lineage>
</organism>
<keyword evidence="1" id="KW-1133">Transmembrane helix</keyword>
<name>A0A366HL97_9BACT</name>
<reference evidence="2 3" key="1">
    <citation type="submission" date="2018-06" db="EMBL/GenBank/DDBJ databases">
        <title>Genomic Encyclopedia of Type Strains, Phase IV (KMG-IV): sequencing the most valuable type-strain genomes for metagenomic binning, comparative biology and taxonomic classification.</title>
        <authorList>
            <person name="Goeker M."/>
        </authorList>
    </citation>
    <scope>NUCLEOTIDE SEQUENCE [LARGE SCALE GENOMIC DNA]</scope>
    <source>
        <strain evidence="2 3">DSM 25532</strain>
    </source>
</reference>
<keyword evidence="3" id="KW-1185">Reference proteome</keyword>
<evidence type="ECO:0000256" key="1">
    <source>
        <dbReference type="SAM" id="Phobius"/>
    </source>
</evidence>
<dbReference type="RefSeq" id="WP_113959183.1">
    <property type="nucleotide sequence ID" value="NZ_QNRR01000005.1"/>
</dbReference>
<keyword evidence="1" id="KW-0812">Transmembrane</keyword>
<protein>
    <submittedName>
        <fullName evidence="2">Uncharacterized protein</fullName>
    </submittedName>
</protein>
<keyword evidence="1" id="KW-0472">Membrane</keyword>
<accession>A0A366HL97</accession>
<evidence type="ECO:0000313" key="3">
    <source>
        <dbReference type="Proteomes" id="UP000253426"/>
    </source>
</evidence>
<dbReference type="Proteomes" id="UP000253426">
    <property type="component" value="Unassembled WGS sequence"/>
</dbReference>
<gene>
    <name evidence="2" type="ORF">DES53_105102</name>
</gene>
<dbReference type="AlphaFoldDB" id="A0A366HL97"/>